<dbReference type="Proteomes" id="UP001153365">
    <property type="component" value="Unassembled WGS sequence"/>
</dbReference>
<proteinExistence type="predicted"/>
<gene>
    <name evidence="1" type="ORF">PPACK8108_LOCUS14906</name>
</gene>
<organism evidence="1 2">
    <name type="scientific">Phakopsora pachyrhizi</name>
    <name type="common">Asian soybean rust disease fungus</name>
    <dbReference type="NCBI Taxonomy" id="170000"/>
    <lineage>
        <taxon>Eukaryota</taxon>
        <taxon>Fungi</taxon>
        <taxon>Dikarya</taxon>
        <taxon>Basidiomycota</taxon>
        <taxon>Pucciniomycotina</taxon>
        <taxon>Pucciniomycetes</taxon>
        <taxon>Pucciniales</taxon>
        <taxon>Phakopsoraceae</taxon>
        <taxon>Phakopsora</taxon>
    </lineage>
</organism>
<name>A0AAV0B9G9_PHAPC</name>
<dbReference type="EMBL" id="CALTRL010003901">
    <property type="protein sequence ID" value="CAH7682166.1"/>
    <property type="molecule type" value="Genomic_DNA"/>
</dbReference>
<evidence type="ECO:0000313" key="2">
    <source>
        <dbReference type="Proteomes" id="UP001153365"/>
    </source>
</evidence>
<comment type="caution">
    <text evidence="1">The sequence shown here is derived from an EMBL/GenBank/DDBJ whole genome shotgun (WGS) entry which is preliminary data.</text>
</comment>
<evidence type="ECO:0000313" key="1">
    <source>
        <dbReference type="EMBL" id="CAH7682166.1"/>
    </source>
</evidence>
<accession>A0AAV0B9G9</accession>
<reference evidence="1" key="1">
    <citation type="submission" date="2022-06" db="EMBL/GenBank/DDBJ databases">
        <authorList>
            <consortium name="SYNGENTA / RWTH Aachen University"/>
        </authorList>
    </citation>
    <scope>NUCLEOTIDE SEQUENCE</scope>
</reference>
<dbReference type="AlphaFoldDB" id="A0AAV0B9G9"/>
<keyword evidence="2" id="KW-1185">Reference proteome</keyword>
<protein>
    <submittedName>
        <fullName evidence="1">Uncharacterized protein</fullName>
    </submittedName>
</protein>
<sequence length="225" mass="25379">MRPSYSTIVTRMNESSGSVVVVPAAVLFQPRICRVEMIEWEEGPDKGTDQKSSTPCWKRRRGGWLNSPLLLSKRNPGVSKELAEGEGEEDNWRLVDPFDLLMGKDKYELIGQVHWDKYGQGVGLSEKKEPLCERVRSKEEENKKAKECNTVSMETTERLKRKTWAPAGVLSFLPIPKPKPPKSDGVPVEAQSDLNQGIIVGEDFKDSFYLLGNLLVIYFCNGFKS</sequence>